<keyword evidence="1" id="KW-0254">Endocytosis</keyword>
<evidence type="ECO:0000259" key="4">
    <source>
        <dbReference type="PROSITE" id="PS51072"/>
    </source>
</evidence>
<feature type="compositionally biased region" description="Acidic residues" evidence="3">
    <location>
        <begin position="927"/>
        <end position="946"/>
    </location>
</feature>
<evidence type="ECO:0000256" key="1">
    <source>
        <dbReference type="ARBA" id="ARBA00022583"/>
    </source>
</evidence>
<feature type="domain" description="MHD" evidence="4">
    <location>
        <begin position="691"/>
        <end position="953"/>
    </location>
</feature>
<feature type="compositionally biased region" description="Low complexity" evidence="3">
    <location>
        <begin position="403"/>
        <end position="414"/>
    </location>
</feature>
<feature type="region of interest" description="Disordered" evidence="3">
    <location>
        <begin position="927"/>
        <end position="957"/>
    </location>
</feature>
<dbReference type="GO" id="GO:0032153">
    <property type="term" value="C:cell division site"/>
    <property type="evidence" value="ECO:0007669"/>
    <property type="project" value="TreeGrafter"/>
</dbReference>
<dbReference type="InterPro" id="IPR028565">
    <property type="entry name" value="MHD"/>
</dbReference>
<feature type="compositionally biased region" description="Polar residues" evidence="3">
    <location>
        <begin position="381"/>
        <end position="394"/>
    </location>
</feature>
<dbReference type="PANTHER" id="PTHR23065:SF54">
    <property type="entry name" value="SUPPRESSOR OF YEAST PROFILIN DELETION"/>
    <property type="match status" value="1"/>
</dbReference>
<dbReference type="InterPro" id="IPR018808">
    <property type="entry name" value="Muniscin_C"/>
</dbReference>
<feature type="compositionally biased region" description="Low complexity" evidence="3">
    <location>
        <begin position="666"/>
        <end position="690"/>
    </location>
</feature>
<accession>A0A3N4I359</accession>
<dbReference type="GO" id="GO:0005886">
    <property type="term" value="C:plasma membrane"/>
    <property type="evidence" value="ECO:0007669"/>
    <property type="project" value="TreeGrafter"/>
</dbReference>
<sequence>MKDRLRRAQTVNAEIADWIQERRRVEDQYAQALTKLARKNIPQDLQDLGVFQTAWTKLVKSTQDLAQAHTTFSHSLEKDVERRLRDFVNTNKEWSEFRKVEPSLSKIAEEVDLAEKKSDKLKKRGTKAQAQKVADAASGVEKAMNEWESQAPFVFEQLQQVDEVRIGNLRDALTQYHTLEADCAQKAMQYAQDSLTTLLDVNPNDEIKAFASRTTNGKARIERTRSRTGTAHSNTPGMQSSNPSFVMDHDGASVQSSGSGGAHSEPRLHSLPERSDTSTSLKHGFNLKRLGTVIRGRANRNSQMPYLRASSPDKRAVSSERLGTPKGPSAHHGFNSVNNSPRTPSRGGESITRRDSNPSMPPLIPVKVGEEPMQNGDASRKGSTASNVPASPSIGNDAPHPPSTAVSMASTTATEPQKDAEGYTIPPPVNNDVVSLAMNGDEEQAQPQFKVEIRNDVIHEEEEDADVAFAKVANSLRQQTTGTVSRKSRGRREGKDVRQTVFFSPVEQPGTTGTPSPTLLPAAPVVESGNGILAPPPVFDAAPVIAPPPATISGFEAAGIMPPPPTTNALEPSPIRLQPSPILYPTAPSQELVGTLMGTSSTQASSNADLPSTNEQTPPIAIAPPPTTSTPPPPSIPSGFSPASPPLSPIRFGNRPFTPSDAGSDTPSIRSSHSITSHSPHAPLHHPTPLTPGLSASLIHSLSVTLTHGTPTRALCSAELAFTYNPTTPTSDPTKRLIRLTSLPPLDRLYPNPALLQPTSNKDEYTLTLPPRGPTCALRLQLSLPPQLAPLIITPAWKLESDKASLILSYRLNPACTLPRPVTLKNVVFVTGVEGVRVGGCQSKPVGTFSRERGRLAWKVGEVVLEDETPKKLLARFTTEGVGRVQPVEARWEVEGGWGSVSFGAGEGEGEGGEEKEFGPIGVEVWEEEETEGEKEVDPFADDATEGESVASGPKGEWREVETVRRVVGGKYIAM</sequence>
<gene>
    <name evidence="5" type="ORF">BJ508DRAFT_145823</name>
</gene>
<reference evidence="5 6" key="1">
    <citation type="journal article" date="2018" name="Nat. Ecol. Evol.">
        <title>Pezizomycetes genomes reveal the molecular basis of ectomycorrhizal truffle lifestyle.</title>
        <authorList>
            <person name="Murat C."/>
            <person name="Payen T."/>
            <person name="Noel B."/>
            <person name="Kuo A."/>
            <person name="Morin E."/>
            <person name="Chen J."/>
            <person name="Kohler A."/>
            <person name="Krizsan K."/>
            <person name="Balestrini R."/>
            <person name="Da Silva C."/>
            <person name="Montanini B."/>
            <person name="Hainaut M."/>
            <person name="Levati E."/>
            <person name="Barry K.W."/>
            <person name="Belfiori B."/>
            <person name="Cichocki N."/>
            <person name="Clum A."/>
            <person name="Dockter R.B."/>
            <person name="Fauchery L."/>
            <person name="Guy J."/>
            <person name="Iotti M."/>
            <person name="Le Tacon F."/>
            <person name="Lindquist E.A."/>
            <person name="Lipzen A."/>
            <person name="Malagnac F."/>
            <person name="Mello A."/>
            <person name="Molinier V."/>
            <person name="Miyauchi S."/>
            <person name="Poulain J."/>
            <person name="Riccioni C."/>
            <person name="Rubini A."/>
            <person name="Sitrit Y."/>
            <person name="Splivallo R."/>
            <person name="Traeger S."/>
            <person name="Wang M."/>
            <person name="Zifcakova L."/>
            <person name="Wipf D."/>
            <person name="Zambonelli A."/>
            <person name="Paolocci F."/>
            <person name="Nowrousian M."/>
            <person name="Ottonello S."/>
            <person name="Baldrian P."/>
            <person name="Spatafora J.W."/>
            <person name="Henrissat B."/>
            <person name="Nagy L.G."/>
            <person name="Aury J.M."/>
            <person name="Wincker P."/>
            <person name="Grigoriev I.V."/>
            <person name="Bonfante P."/>
            <person name="Martin F.M."/>
        </authorList>
    </citation>
    <scope>NUCLEOTIDE SEQUENCE [LARGE SCALE GENOMIC DNA]</scope>
    <source>
        <strain evidence="5 6">RN42</strain>
    </source>
</reference>
<dbReference type="STRING" id="1160509.A0A3N4I359"/>
<feature type="compositionally biased region" description="Basic and acidic residues" evidence="3">
    <location>
        <begin position="264"/>
        <end position="276"/>
    </location>
</feature>
<dbReference type="GO" id="GO:0032185">
    <property type="term" value="P:septin cytoskeleton organization"/>
    <property type="evidence" value="ECO:0007669"/>
    <property type="project" value="TreeGrafter"/>
</dbReference>
<dbReference type="Proteomes" id="UP000275078">
    <property type="component" value="Unassembled WGS sequence"/>
</dbReference>
<feature type="compositionally biased region" description="Polar residues" evidence="3">
    <location>
        <begin position="227"/>
        <end position="244"/>
    </location>
</feature>
<keyword evidence="2" id="KW-0175">Coiled coil</keyword>
<evidence type="ECO:0000256" key="3">
    <source>
        <dbReference type="SAM" id="MobiDB-lite"/>
    </source>
</evidence>
<proteinExistence type="predicted"/>
<dbReference type="PROSITE" id="PS51072">
    <property type="entry name" value="MHD"/>
    <property type="match status" value="1"/>
</dbReference>
<dbReference type="InterPro" id="IPR001060">
    <property type="entry name" value="FCH_dom"/>
</dbReference>
<dbReference type="EMBL" id="ML119703">
    <property type="protein sequence ID" value="RPA79098.1"/>
    <property type="molecule type" value="Genomic_DNA"/>
</dbReference>
<dbReference type="GO" id="GO:0030139">
    <property type="term" value="C:endocytic vesicle"/>
    <property type="evidence" value="ECO:0007669"/>
    <property type="project" value="TreeGrafter"/>
</dbReference>
<evidence type="ECO:0000313" key="6">
    <source>
        <dbReference type="Proteomes" id="UP000275078"/>
    </source>
</evidence>
<feature type="compositionally biased region" description="Pro residues" evidence="3">
    <location>
        <begin position="621"/>
        <end position="636"/>
    </location>
</feature>
<dbReference type="Pfam" id="PF00611">
    <property type="entry name" value="FCH"/>
    <property type="match status" value="1"/>
</dbReference>
<dbReference type="SUPFAM" id="SSF103657">
    <property type="entry name" value="BAR/IMD domain-like"/>
    <property type="match status" value="1"/>
</dbReference>
<dbReference type="OrthoDB" id="331602at2759"/>
<dbReference type="InterPro" id="IPR027267">
    <property type="entry name" value="AH/BAR_dom_sf"/>
</dbReference>
<feature type="coiled-coil region" evidence="2">
    <location>
        <begin position="8"/>
        <end position="35"/>
    </location>
</feature>
<protein>
    <recommendedName>
        <fullName evidence="4">MHD domain-containing protein</fullName>
    </recommendedName>
</protein>
<dbReference type="GO" id="GO:0006897">
    <property type="term" value="P:endocytosis"/>
    <property type="evidence" value="ECO:0007669"/>
    <property type="project" value="UniProtKB-KW"/>
</dbReference>
<evidence type="ECO:0000256" key="2">
    <source>
        <dbReference type="SAM" id="Coils"/>
    </source>
</evidence>
<dbReference type="CDD" id="cd07650">
    <property type="entry name" value="F-BAR_Syp1p_like"/>
    <property type="match status" value="1"/>
</dbReference>
<evidence type="ECO:0000313" key="5">
    <source>
        <dbReference type="EMBL" id="RPA79098.1"/>
    </source>
</evidence>
<keyword evidence="6" id="KW-1185">Reference proteome</keyword>
<feature type="region of interest" description="Disordered" evidence="3">
    <location>
        <begin position="212"/>
        <end position="428"/>
    </location>
</feature>
<feature type="compositionally biased region" description="Polar residues" evidence="3">
    <location>
        <begin position="599"/>
        <end position="617"/>
    </location>
</feature>
<organism evidence="5 6">
    <name type="scientific">Ascobolus immersus RN42</name>
    <dbReference type="NCBI Taxonomy" id="1160509"/>
    <lineage>
        <taxon>Eukaryota</taxon>
        <taxon>Fungi</taxon>
        <taxon>Dikarya</taxon>
        <taxon>Ascomycota</taxon>
        <taxon>Pezizomycotina</taxon>
        <taxon>Pezizomycetes</taxon>
        <taxon>Pezizales</taxon>
        <taxon>Ascobolaceae</taxon>
        <taxon>Ascobolus</taxon>
    </lineage>
</organism>
<dbReference type="Gene3D" id="1.20.1270.60">
    <property type="entry name" value="Arfaptin homology (AH) domain/BAR domain"/>
    <property type="match status" value="1"/>
</dbReference>
<feature type="region of interest" description="Disordered" evidence="3">
    <location>
        <begin position="599"/>
        <end position="690"/>
    </location>
</feature>
<dbReference type="PANTHER" id="PTHR23065">
    <property type="entry name" value="PROLINE-SERINE-THREONINE PHOSPHATASE INTERACTING PROTEIN 1"/>
    <property type="match status" value="1"/>
</dbReference>
<name>A0A3N4I359_ASCIM</name>
<dbReference type="AlphaFoldDB" id="A0A3N4I359"/>
<dbReference type="Pfam" id="PF10291">
    <property type="entry name" value="muHD"/>
    <property type="match status" value="1"/>
</dbReference>